<protein>
    <recommendedName>
        <fullName evidence="1">Polymerase nucleotidyl transferase domain-containing protein</fullName>
    </recommendedName>
</protein>
<gene>
    <name evidence="2" type="ORF">NEF87_002278</name>
</gene>
<evidence type="ECO:0000313" key="2">
    <source>
        <dbReference type="EMBL" id="UYP45993.1"/>
    </source>
</evidence>
<dbReference type="InterPro" id="IPR002934">
    <property type="entry name" value="Polymerase_NTP_transf_dom"/>
</dbReference>
<evidence type="ECO:0000259" key="1">
    <source>
        <dbReference type="Pfam" id="PF01909"/>
    </source>
</evidence>
<name>A0ABY6HRL6_9ARCH</name>
<dbReference type="InterPro" id="IPR043519">
    <property type="entry name" value="NT_sf"/>
</dbReference>
<reference evidence="2" key="1">
    <citation type="submission" date="2022-09" db="EMBL/GenBank/DDBJ databases">
        <title>Actin cytoskeleton and complex cell architecture in an #Asgard archaeon.</title>
        <authorList>
            <person name="Ponce Toledo R.I."/>
            <person name="Schleper C."/>
            <person name="Rodrigues Oliveira T."/>
            <person name="Wollweber F."/>
            <person name="Xu J."/>
            <person name="Rittmann S."/>
            <person name="Klingl A."/>
            <person name="Pilhofer M."/>
        </authorList>
    </citation>
    <scope>NUCLEOTIDE SEQUENCE</scope>
    <source>
        <strain evidence="2">B-35</strain>
    </source>
</reference>
<dbReference type="PIRSF" id="PIRSF005928">
    <property type="entry name" value="Nucleotidltrnsf"/>
    <property type="match status" value="1"/>
</dbReference>
<dbReference type="Proteomes" id="UP001208689">
    <property type="component" value="Chromosome"/>
</dbReference>
<feature type="domain" description="Polymerase nucleotidyl transferase" evidence="1">
    <location>
        <begin position="47"/>
        <end position="82"/>
    </location>
</feature>
<dbReference type="SUPFAM" id="SSF81301">
    <property type="entry name" value="Nucleotidyltransferase"/>
    <property type="match status" value="1"/>
</dbReference>
<dbReference type="EMBL" id="CP104013">
    <property type="protein sequence ID" value="UYP45993.1"/>
    <property type="molecule type" value="Genomic_DNA"/>
</dbReference>
<evidence type="ECO:0000313" key="3">
    <source>
        <dbReference type="Proteomes" id="UP001208689"/>
    </source>
</evidence>
<dbReference type="Pfam" id="PF01909">
    <property type="entry name" value="NTP_transf_2"/>
    <property type="match status" value="1"/>
</dbReference>
<proteinExistence type="predicted"/>
<keyword evidence="3" id="KW-1185">Reference proteome</keyword>
<organism evidence="2 3">
    <name type="scientific">Candidatus Lokiarchaeum ossiferum</name>
    <dbReference type="NCBI Taxonomy" id="2951803"/>
    <lineage>
        <taxon>Archaea</taxon>
        <taxon>Promethearchaeati</taxon>
        <taxon>Promethearchaeota</taxon>
        <taxon>Promethearchaeia</taxon>
        <taxon>Promethearchaeales</taxon>
        <taxon>Promethearchaeaceae</taxon>
        <taxon>Candidatus Lokiarchaeum</taxon>
    </lineage>
</organism>
<sequence>MPRMKVKQHEESQIIYTPDHWDLLNSIRSRAIEVTQAFARHGFDTLTYGSIARGDVKPTSDIDIILTTLIPSYRVELILDEIPFPLISKKLIQATPNDVIKAHFELEGEICLTLLLTDFTSMPFEFYKFGGALSFNQLQDNIRVPGVDKRLVLIQPTETGHVERSIENNAHLIAKVVGVSASMVSQRMRVLTRRDKVGRTGVFLNHSLALSENIEETLRNLARKNPMIRRRLNR</sequence>
<dbReference type="InterPro" id="IPR009185">
    <property type="entry name" value="Nucleotidl_trans"/>
</dbReference>
<accession>A0ABY6HRL6</accession>